<accession>A0ABX8DLQ9</accession>
<dbReference type="PANTHER" id="PTHR11264">
    <property type="entry name" value="URACIL-DNA GLYCOSYLASE"/>
    <property type="match status" value="1"/>
</dbReference>
<name>A0ABX8DLQ9_9GAMM</name>
<dbReference type="EC" id="3.2.2.27" evidence="4 9"/>
<evidence type="ECO:0000256" key="6">
    <source>
        <dbReference type="ARBA" id="ARBA00022763"/>
    </source>
</evidence>
<comment type="subcellular location">
    <subcellularLocation>
        <location evidence="9">Cytoplasm</location>
    </subcellularLocation>
</comment>
<keyword evidence="14" id="KW-1185">Reference proteome</keyword>
<feature type="active site" description="Proton acceptor" evidence="9 10">
    <location>
        <position position="64"/>
    </location>
</feature>
<evidence type="ECO:0000259" key="12">
    <source>
        <dbReference type="SMART" id="SM00986"/>
    </source>
</evidence>
<evidence type="ECO:0000256" key="1">
    <source>
        <dbReference type="ARBA" id="ARBA00001400"/>
    </source>
</evidence>
<evidence type="ECO:0000313" key="13">
    <source>
        <dbReference type="EMBL" id="QVK24921.1"/>
    </source>
</evidence>
<dbReference type="EMBL" id="CP074572">
    <property type="protein sequence ID" value="QVK24921.1"/>
    <property type="molecule type" value="Genomic_DNA"/>
</dbReference>
<dbReference type="InterPro" id="IPR018085">
    <property type="entry name" value="Ura-DNA_Glyclase_AS"/>
</dbReference>
<comment type="catalytic activity">
    <reaction evidence="1 9 11">
        <text>Hydrolyzes single-stranded DNA or mismatched double-stranded DNA and polynucleotides, releasing free uracil.</text>
        <dbReference type="EC" id="3.2.2.27"/>
    </reaction>
</comment>
<evidence type="ECO:0000256" key="8">
    <source>
        <dbReference type="ARBA" id="ARBA00023204"/>
    </source>
</evidence>
<sequence>MTQMPTWADVLAPEKTQAYFINTLNFIDAERAHNKHIYPTKADTFNALRYTPLADVKVVILGQDPYHGPGQAHGLCFSVREGVAPPPSLQNIFQELCHTVPGFSYPAHGDLSAWAKQGVLLLNTVLSVEEGKAHSHAHLGWEQFTDKVVEAVNNYQQGVAFLLWGRHAGEKAQHVNTRKHLVLKAAHPSPLSANKGFFGCNHFNLANQYLQSQGKTPLIGNFEHVR</sequence>
<dbReference type="SMART" id="SM00986">
    <property type="entry name" value="UDG"/>
    <property type="match status" value="1"/>
</dbReference>
<evidence type="ECO:0000256" key="7">
    <source>
        <dbReference type="ARBA" id="ARBA00022801"/>
    </source>
</evidence>
<comment type="function">
    <text evidence="2 9 11">Excises uracil residues from the DNA which can arise as a result of misincorporation of dUMP residues by DNA polymerase or due to deamination of cytosine.</text>
</comment>
<dbReference type="Pfam" id="PF03167">
    <property type="entry name" value="UDG"/>
    <property type="match status" value="1"/>
</dbReference>
<keyword evidence="13" id="KW-0326">Glycosidase</keyword>
<dbReference type="PROSITE" id="PS00130">
    <property type="entry name" value="U_DNA_GLYCOSYLASE"/>
    <property type="match status" value="1"/>
</dbReference>
<dbReference type="InterPro" id="IPR002043">
    <property type="entry name" value="UDG_fam1"/>
</dbReference>
<keyword evidence="6 9" id="KW-0227">DNA damage</keyword>
<dbReference type="NCBIfam" id="TIGR00628">
    <property type="entry name" value="ung"/>
    <property type="match status" value="1"/>
</dbReference>
<dbReference type="HAMAP" id="MF_00148">
    <property type="entry name" value="UDG"/>
    <property type="match status" value="1"/>
</dbReference>
<dbReference type="PANTHER" id="PTHR11264:SF0">
    <property type="entry name" value="URACIL-DNA GLYCOSYLASE"/>
    <property type="match status" value="1"/>
</dbReference>
<evidence type="ECO:0000313" key="14">
    <source>
        <dbReference type="Proteomes" id="UP000676428"/>
    </source>
</evidence>
<evidence type="ECO:0000256" key="3">
    <source>
        <dbReference type="ARBA" id="ARBA00008184"/>
    </source>
</evidence>
<dbReference type="InterPro" id="IPR036895">
    <property type="entry name" value="Uracil-DNA_glycosylase-like_sf"/>
</dbReference>
<dbReference type="NCBIfam" id="NF003591">
    <property type="entry name" value="PRK05254.1-4"/>
    <property type="match status" value="1"/>
</dbReference>
<evidence type="ECO:0000256" key="11">
    <source>
        <dbReference type="RuleBase" id="RU003780"/>
    </source>
</evidence>
<keyword evidence="9" id="KW-0963">Cytoplasm</keyword>
<feature type="domain" description="Uracil-DNA glycosylase-like" evidence="12">
    <location>
        <begin position="49"/>
        <end position="210"/>
    </location>
</feature>
<dbReference type="NCBIfam" id="NF003589">
    <property type="entry name" value="PRK05254.1-2"/>
    <property type="match status" value="1"/>
</dbReference>
<dbReference type="GO" id="GO:0004844">
    <property type="term" value="F:uracil DNA N-glycosylase activity"/>
    <property type="evidence" value="ECO:0007669"/>
    <property type="project" value="UniProtKB-EC"/>
</dbReference>
<dbReference type="Gene3D" id="3.40.470.10">
    <property type="entry name" value="Uracil-DNA glycosylase-like domain"/>
    <property type="match status" value="1"/>
</dbReference>
<evidence type="ECO:0000256" key="10">
    <source>
        <dbReference type="PROSITE-ProRule" id="PRU10072"/>
    </source>
</evidence>
<evidence type="ECO:0000256" key="4">
    <source>
        <dbReference type="ARBA" id="ARBA00012030"/>
    </source>
</evidence>
<keyword evidence="8 9" id="KW-0234">DNA repair</keyword>
<organism evidence="13 14">
    <name type="scientific">Shewanella dokdonensis</name>
    <dbReference type="NCBI Taxonomy" id="712036"/>
    <lineage>
        <taxon>Bacteria</taxon>
        <taxon>Pseudomonadati</taxon>
        <taxon>Pseudomonadota</taxon>
        <taxon>Gammaproteobacteria</taxon>
        <taxon>Alteromonadales</taxon>
        <taxon>Shewanellaceae</taxon>
        <taxon>Shewanella</taxon>
    </lineage>
</organism>
<dbReference type="InterPro" id="IPR005122">
    <property type="entry name" value="Uracil-DNA_glycosylase-like"/>
</dbReference>
<protein>
    <recommendedName>
        <fullName evidence="5 9">Uracil-DNA glycosylase</fullName>
        <shortName evidence="9">UDG</shortName>
        <ecNumber evidence="4 9">3.2.2.27</ecNumber>
    </recommendedName>
</protein>
<dbReference type="SUPFAM" id="SSF52141">
    <property type="entry name" value="Uracil-DNA glycosylase-like"/>
    <property type="match status" value="1"/>
</dbReference>
<dbReference type="NCBIfam" id="NF003588">
    <property type="entry name" value="PRK05254.1-1"/>
    <property type="match status" value="1"/>
</dbReference>
<dbReference type="NCBIfam" id="NF003592">
    <property type="entry name" value="PRK05254.1-5"/>
    <property type="match status" value="1"/>
</dbReference>
<dbReference type="CDD" id="cd10027">
    <property type="entry name" value="UDG-F1-like"/>
    <property type="match status" value="1"/>
</dbReference>
<dbReference type="SMART" id="SM00987">
    <property type="entry name" value="UreE_C"/>
    <property type="match status" value="1"/>
</dbReference>
<comment type="similarity">
    <text evidence="3 9 11">Belongs to the uracil-DNA glycosylase (UDG) superfamily. UNG family.</text>
</comment>
<evidence type="ECO:0000256" key="5">
    <source>
        <dbReference type="ARBA" id="ARBA00018429"/>
    </source>
</evidence>
<evidence type="ECO:0000256" key="2">
    <source>
        <dbReference type="ARBA" id="ARBA00002631"/>
    </source>
</evidence>
<gene>
    <name evidence="9 13" type="primary">ung</name>
    <name evidence="13" type="ORF">KHX94_16895</name>
</gene>
<evidence type="ECO:0000256" key="9">
    <source>
        <dbReference type="HAMAP-Rule" id="MF_00148"/>
    </source>
</evidence>
<reference evidence="13 14" key="1">
    <citation type="journal article" date="2012" name="Int. J. Syst. Evol. Microbiol.">
        <title>Shewanella dokdonensis sp. nov., isolated from seawater.</title>
        <authorList>
            <person name="Sung H.R."/>
            <person name="Yoon J.H."/>
            <person name="Ghim S.Y."/>
        </authorList>
    </citation>
    <scope>NUCLEOTIDE SEQUENCE [LARGE SCALE GENOMIC DNA]</scope>
    <source>
        <strain evidence="13 14">DSM 23626</strain>
    </source>
</reference>
<proteinExistence type="inferred from homology"/>
<dbReference type="Proteomes" id="UP000676428">
    <property type="component" value="Chromosome"/>
</dbReference>
<keyword evidence="7 9" id="KW-0378">Hydrolase</keyword>